<evidence type="ECO:0000256" key="5">
    <source>
        <dbReference type="ARBA" id="ARBA00022801"/>
    </source>
</evidence>
<name>A0ABQ3TL92_9ACTN</name>
<reference evidence="11" key="1">
    <citation type="submission" date="2023-07" db="EMBL/GenBank/DDBJ databases">
        <title>Whole genome shotgun sequence of Streptomyces spororaveus NBRC 15456.</title>
        <authorList>
            <person name="Komaki H."/>
            <person name="Tamura T."/>
        </authorList>
    </citation>
    <scope>NUCLEOTIDE SEQUENCE [LARGE SCALE GENOMIC DNA]</scope>
    <source>
        <strain evidence="11">NBRC 15456</strain>
    </source>
</reference>
<evidence type="ECO:0000256" key="3">
    <source>
        <dbReference type="ARBA" id="ARBA00022729"/>
    </source>
</evidence>
<dbReference type="SUPFAM" id="SSF51695">
    <property type="entry name" value="PLC-like phosphodiesterases"/>
    <property type="match status" value="1"/>
</dbReference>
<comment type="catalytic activity">
    <reaction evidence="6">
        <text>a sn-glycero-3-phosphodiester + H2O = an alcohol + sn-glycerol 3-phosphate + H(+)</text>
        <dbReference type="Rhea" id="RHEA:12969"/>
        <dbReference type="ChEBI" id="CHEBI:15377"/>
        <dbReference type="ChEBI" id="CHEBI:15378"/>
        <dbReference type="ChEBI" id="CHEBI:30879"/>
        <dbReference type="ChEBI" id="CHEBI:57597"/>
        <dbReference type="ChEBI" id="CHEBI:83408"/>
        <dbReference type="EC" id="3.1.4.46"/>
    </reaction>
</comment>
<dbReference type="Pfam" id="PF03009">
    <property type="entry name" value="GDPD"/>
    <property type="match status" value="1"/>
</dbReference>
<evidence type="ECO:0000256" key="1">
    <source>
        <dbReference type="ARBA" id="ARBA00007277"/>
    </source>
</evidence>
<protein>
    <recommendedName>
        <fullName evidence="2">glycerophosphodiester phosphodiesterase</fullName>
        <ecNumber evidence="2">3.1.4.46</ecNumber>
    </recommendedName>
</protein>
<dbReference type="PANTHER" id="PTHR43620:SF7">
    <property type="entry name" value="GLYCEROPHOSPHODIESTER PHOSPHODIESTERASE GDPD5-RELATED"/>
    <property type="match status" value="1"/>
</dbReference>
<dbReference type="Gene3D" id="3.20.20.190">
    <property type="entry name" value="Phosphatidylinositol (PI) phosphodiesterase"/>
    <property type="match status" value="1"/>
</dbReference>
<sequence length="395" mass="43136">MTQSGAARRTVLGAAVLAAGTGFTGLAAGSAAAADEADGQVYGDGHGEGGYRDLPHPTVIGHRGASGYRPEHTIGSYQLALDLGADVVEQDLVPTRDGHLVCRHENEIGGTTDVAEHLEFASRRTTKSVDGVAVTGWFTEDFTLAELRTLRAKERIPAVRQRNTLYDGQWAVPTFEEVLRWADREGKRRGRRVWLHVETKHPSYFRGLGLGLEEPLAKLLRRYGRDGWGAAVFLQSFEPSSIQRLARLVSAPRVVLLSAGNTRPWDFELAKDPRTVADLVKPEGLKWISGFAQGIGPTMDLILPRDADGRLGTPTTLVKDAHARGLLLHPYTARNENSFLPAEYRRGTDPAAYGDAFGAFRTYFEQGIDGIFTDNPDTGLLAAEAFRPGRRPANR</sequence>
<dbReference type="PROSITE" id="PS51318">
    <property type="entry name" value="TAT"/>
    <property type="match status" value="1"/>
</dbReference>
<dbReference type="InterPro" id="IPR017946">
    <property type="entry name" value="PLC-like_Pdiesterase_TIM-brl"/>
</dbReference>
<keyword evidence="4" id="KW-0319">Glycerol metabolism</keyword>
<keyword evidence="3 8" id="KW-0732">Signal</keyword>
<feature type="compositionally biased region" description="Basic and acidic residues" evidence="7">
    <location>
        <begin position="45"/>
        <end position="55"/>
    </location>
</feature>
<dbReference type="PANTHER" id="PTHR43620">
    <property type="entry name" value="GLYCEROPHOSPHORYL DIESTER PHOSPHODIESTERASE"/>
    <property type="match status" value="1"/>
</dbReference>
<dbReference type="EMBL" id="BNED01000005">
    <property type="protein sequence ID" value="GHI81143.1"/>
    <property type="molecule type" value="Genomic_DNA"/>
</dbReference>
<accession>A0ABQ3TL92</accession>
<evidence type="ECO:0000256" key="7">
    <source>
        <dbReference type="SAM" id="MobiDB-lite"/>
    </source>
</evidence>
<dbReference type="Proteomes" id="UP000608522">
    <property type="component" value="Unassembled WGS sequence"/>
</dbReference>
<evidence type="ECO:0000256" key="8">
    <source>
        <dbReference type="SAM" id="SignalP"/>
    </source>
</evidence>
<evidence type="ECO:0000313" key="11">
    <source>
        <dbReference type="Proteomes" id="UP000608522"/>
    </source>
</evidence>
<dbReference type="EC" id="3.1.4.46" evidence="2"/>
<comment type="caution">
    <text evidence="10">The sequence shown here is derived from an EMBL/GenBank/DDBJ whole genome shotgun (WGS) entry which is preliminary data.</text>
</comment>
<feature type="chain" id="PRO_5046572822" description="glycerophosphodiester phosphodiesterase" evidence="8">
    <location>
        <begin position="34"/>
        <end position="395"/>
    </location>
</feature>
<evidence type="ECO:0000259" key="9">
    <source>
        <dbReference type="PROSITE" id="PS51704"/>
    </source>
</evidence>
<proteinExistence type="inferred from homology"/>
<keyword evidence="11" id="KW-1185">Reference proteome</keyword>
<evidence type="ECO:0000313" key="10">
    <source>
        <dbReference type="EMBL" id="GHI81143.1"/>
    </source>
</evidence>
<feature type="region of interest" description="Disordered" evidence="7">
    <location>
        <begin position="39"/>
        <end position="67"/>
    </location>
</feature>
<feature type="signal peptide" evidence="8">
    <location>
        <begin position="1"/>
        <end position="33"/>
    </location>
</feature>
<dbReference type="CDD" id="cd08602">
    <property type="entry name" value="GDPD_ScGlpQ1_like"/>
    <property type="match status" value="1"/>
</dbReference>
<evidence type="ECO:0000256" key="4">
    <source>
        <dbReference type="ARBA" id="ARBA00022798"/>
    </source>
</evidence>
<organism evidence="10 11">
    <name type="scientific">Streptomyces spororaveus</name>
    <dbReference type="NCBI Taxonomy" id="284039"/>
    <lineage>
        <taxon>Bacteria</taxon>
        <taxon>Bacillati</taxon>
        <taxon>Actinomycetota</taxon>
        <taxon>Actinomycetes</taxon>
        <taxon>Kitasatosporales</taxon>
        <taxon>Streptomycetaceae</taxon>
        <taxon>Streptomyces</taxon>
    </lineage>
</organism>
<gene>
    <name evidence="10" type="ORF">Sspor_67040</name>
</gene>
<feature type="domain" description="GP-PDE" evidence="9">
    <location>
        <begin position="57"/>
        <end position="364"/>
    </location>
</feature>
<evidence type="ECO:0000256" key="2">
    <source>
        <dbReference type="ARBA" id="ARBA00012247"/>
    </source>
</evidence>
<dbReference type="PROSITE" id="PS51704">
    <property type="entry name" value="GP_PDE"/>
    <property type="match status" value="1"/>
</dbReference>
<evidence type="ECO:0000256" key="6">
    <source>
        <dbReference type="ARBA" id="ARBA00047512"/>
    </source>
</evidence>
<dbReference type="InterPro" id="IPR006311">
    <property type="entry name" value="TAT_signal"/>
</dbReference>
<dbReference type="RefSeq" id="WP_202202347.1">
    <property type="nucleotide sequence ID" value="NZ_BAAATO010000014.1"/>
</dbReference>
<comment type="similarity">
    <text evidence="1">Belongs to the glycerophosphoryl diester phosphodiesterase family.</text>
</comment>
<keyword evidence="5" id="KW-0378">Hydrolase</keyword>
<dbReference type="InterPro" id="IPR030395">
    <property type="entry name" value="GP_PDE_dom"/>
</dbReference>